<reference evidence="1" key="1">
    <citation type="submission" date="2020-06" db="EMBL/GenBank/DDBJ databases">
        <authorList>
            <consortium name="Plant Systems Biology data submission"/>
        </authorList>
    </citation>
    <scope>NUCLEOTIDE SEQUENCE</scope>
    <source>
        <strain evidence="1">D6</strain>
    </source>
</reference>
<keyword evidence="2" id="KW-1185">Reference proteome</keyword>
<dbReference type="AlphaFoldDB" id="A0A9N8DQU3"/>
<gene>
    <name evidence="1" type="ORF">SEMRO_274_G105280.1</name>
</gene>
<protein>
    <submittedName>
        <fullName evidence="1">Uncharacterized protein</fullName>
    </submittedName>
</protein>
<evidence type="ECO:0000313" key="2">
    <source>
        <dbReference type="Proteomes" id="UP001153069"/>
    </source>
</evidence>
<evidence type="ECO:0000313" key="1">
    <source>
        <dbReference type="EMBL" id="CAB9506640.1"/>
    </source>
</evidence>
<dbReference type="EMBL" id="CAICTM010000273">
    <property type="protein sequence ID" value="CAB9506640.1"/>
    <property type="molecule type" value="Genomic_DNA"/>
</dbReference>
<name>A0A9N8DQU3_9STRA</name>
<proteinExistence type="predicted"/>
<comment type="caution">
    <text evidence="1">The sequence shown here is derived from an EMBL/GenBank/DDBJ whole genome shotgun (WGS) entry which is preliminary data.</text>
</comment>
<sequence>MGGSLALLLKFMTNDLKTLLPPEPPAAVSPLANANDHLRQAALNTPPRRTRRANANEPEKIEWGFNMKTGYTPRRGKRVCESHKLREQRCDGRVLVYLSPAPGAPAKTDVRQRCRLCSGRTAFYCTGCRNYFCFGSQGLSKTRIKTIEQRSEDDDFVKPKLHLQMSVYNPTVEEVKSAYVSNSCYLLHHKTAFDFFWEAKHEEEEEMAAIGEESDGDGVQGN</sequence>
<dbReference type="Proteomes" id="UP001153069">
    <property type="component" value="Unassembled WGS sequence"/>
</dbReference>
<organism evidence="1 2">
    <name type="scientific">Seminavis robusta</name>
    <dbReference type="NCBI Taxonomy" id="568900"/>
    <lineage>
        <taxon>Eukaryota</taxon>
        <taxon>Sar</taxon>
        <taxon>Stramenopiles</taxon>
        <taxon>Ochrophyta</taxon>
        <taxon>Bacillariophyta</taxon>
        <taxon>Bacillariophyceae</taxon>
        <taxon>Bacillariophycidae</taxon>
        <taxon>Naviculales</taxon>
        <taxon>Naviculaceae</taxon>
        <taxon>Seminavis</taxon>
    </lineage>
</organism>
<accession>A0A9N8DQU3</accession>